<name>A0A7K1SST1_9SPHI</name>
<proteinExistence type="predicted"/>
<dbReference type="Pfam" id="PF04185">
    <property type="entry name" value="Phosphoesterase"/>
    <property type="match status" value="1"/>
</dbReference>
<evidence type="ECO:0000313" key="3">
    <source>
        <dbReference type="Proteomes" id="UP000462014"/>
    </source>
</evidence>
<dbReference type="PANTHER" id="PTHR47197:SF3">
    <property type="entry name" value="DIHYDRO-HEME D1 DEHYDROGENASE"/>
    <property type="match status" value="1"/>
</dbReference>
<accession>A0A7K1SST1</accession>
<dbReference type="Gene3D" id="2.130.10.10">
    <property type="entry name" value="YVTN repeat-like/Quinoprotein amine dehydrogenase"/>
    <property type="match status" value="2"/>
</dbReference>
<dbReference type="PROSITE" id="PS51257">
    <property type="entry name" value="PROKAR_LIPOPROTEIN"/>
    <property type="match status" value="1"/>
</dbReference>
<dbReference type="SUPFAM" id="SSF53649">
    <property type="entry name" value="Alkaline phosphatase-like"/>
    <property type="match status" value="1"/>
</dbReference>
<evidence type="ECO:0000313" key="2">
    <source>
        <dbReference type="EMBL" id="MVN20372.1"/>
    </source>
</evidence>
<dbReference type="Gene3D" id="3.40.720.10">
    <property type="entry name" value="Alkaline Phosphatase, subunit A"/>
    <property type="match status" value="1"/>
</dbReference>
<keyword evidence="1" id="KW-0378">Hydrolase</keyword>
<protein>
    <submittedName>
        <fullName evidence="2">Phosphoesterase</fullName>
    </submittedName>
</protein>
<gene>
    <name evidence="2" type="ORF">GO621_02335</name>
</gene>
<evidence type="ECO:0000256" key="1">
    <source>
        <dbReference type="ARBA" id="ARBA00022801"/>
    </source>
</evidence>
<organism evidence="2 3">
    <name type="scientific">Mucilaginibacter arboris</name>
    <dbReference type="NCBI Taxonomy" id="2682090"/>
    <lineage>
        <taxon>Bacteria</taxon>
        <taxon>Pseudomonadati</taxon>
        <taxon>Bacteroidota</taxon>
        <taxon>Sphingobacteriia</taxon>
        <taxon>Sphingobacteriales</taxon>
        <taxon>Sphingobacteriaceae</taxon>
        <taxon>Mucilaginibacter</taxon>
    </lineage>
</organism>
<comment type="caution">
    <text evidence="2">The sequence shown here is derived from an EMBL/GenBank/DDBJ whole genome shotgun (WGS) entry which is preliminary data.</text>
</comment>
<dbReference type="GO" id="GO:0016788">
    <property type="term" value="F:hydrolase activity, acting on ester bonds"/>
    <property type="evidence" value="ECO:0007669"/>
    <property type="project" value="InterPro"/>
</dbReference>
<dbReference type="EMBL" id="WPIK01000002">
    <property type="protein sequence ID" value="MVN20372.1"/>
    <property type="molecule type" value="Genomic_DNA"/>
</dbReference>
<keyword evidence="3" id="KW-1185">Reference proteome</keyword>
<dbReference type="InterPro" id="IPR017850">
    <property type="entry name" value="Alkaline_phosphatase_core_sf"/>
</dbReference>
<dbReference type="AlphaFoldDB" id="A0A7K1SST1"/>
<dbReference type="RefSeq" id="WP_157563833.1">
    <property type="nucleotide sequence ID" value="NZ_WPIK01000002.1"/>
</dbReference>
<dbReference type="SUPFAM" id="SSF51004">
    <property type="entry name" value="C-terminal (heme d1) domain of cytochrome cd1-nitrite reductase"/>
    <property type="match status" value="1"/>
</dbReference>
<dbReference type="SUPFAM" id="SSF63825">
    <property type="entry name" value="YWTD domain"/>
    <property type="match status" value="1"/>
</dbReference>
<sequence>MYLYRFCFIFSWLVTVCFLTSCNFFYHPKNQSGQEKLNHHSAYDDSTLTNRVLPVMMPYNRLIDPAGKVIVFGSLELENHSLDVQPIPNTALLAVEDRYGIAIIDHQSNEVIARWTYNSEDRYKGLMSTYSGIQVLNENGSTQLFWSAANDANHQSYVFQAVFNQEKIAVKEAFAFKPESPSPLALPNEVAINKENGKNYLYVVLNGNNQLVKIDLDTKKTVWTAPTGVAPYGLTIAGDKAYVSNWGGTIAVNNDGKETAGVPFGSAYTDPKTGATAAGTVSVFGLKDGNLIKEIPVGLHPNDLISSKDNRYVYVANGNSDAISVISTQSLKTVETISVQINPGKKGFIGDTPNALILSEDGTHLYVANGMDNAVAVVKLGAAASSKSTGKNSIKGFIPTEAYPGGLALQGKKLFVTNLEGEGARVNSKEIRKEDKAIDRDVPDIEGGSYNSHHQKATVSVIDLPNPAQLAAYTKKVKTLSLNFRTELARLAPRKNQPARPIPERIGEPSVFKHVLYIIKENRTYDQVLGDMAEGKGMKNLCIYGDSITLNQHQLARDFLLLDNYYASGKCSAEGHQWTDAAMVNDYVEKNVRAWFRSYPHVQTDAMVVNQKGFIWNNAADHGKTVRIYGEACIPQFDNKLSWTDIYENYKAGKPFSFTNKTTISRVKPMLAAGYPGFDNFKISDQVRAEAFIKELKEFENKPGDQLPELMVMALPTDHTGGSRPGLPTPRAMVADNDLALGRIIEALTKSRFWKNTVVFVTEDDSQAGWDHISAYRTTGFVISPYSRLQKTVSTNYNQTSIVRSIEQILGIPPMNLLDASALPMFNCFAGRPDASFTYQKLANRVPLNEMNPKLSMLKGKALFYARQSSKPEYDHVDGGNDDLLNRILWFNRKGNSAYPAKLAGKNMDDEDD</sequence>
<dbReference type="InterPro" id="IPR015943">
    <property type="entry name" value="WD40/YVTN_repeat-like_dom_sf"/>
</dbReference>
<dbReference type="Proteomes" id="UP000462014">
    <property type="component" value="Unassembled WGS sequence"/>
</dbReference>
<reference evidence="2 3" key="1">
    <citation type="submission" date="2019-12" db="EMBL/GenBank/DDBJ databases">
        <title>Mucilaginibacter sp. HMF7410 genome sequencing and assembly.</title>
        <authorList>
            <person name="Kang H."/>
            <person name="Cha I."/>
            <person name="Kim H."/>
            <person name="Joh K."/>
        </authorList>
    </citation>
    <scope>NUCLEOTIDE SEQUENCE [LARGE SCALE GENOMIC DNA]</scope>
    <source>
        <strain evidence="2 3">HMF7410</strain>
    </source>
</reference>
<dbReference type="PANTHER" id="PTHR47197">
    <property type="entry name" value="PROTEIN NIRF"/>
    <property type="match status" value="1"/>
</dbReference>
<dbReference type="InterPro" id="IPR051200">
    <property type="entry name" value="Host-pathogen_enzymatic-act"/>
</dbReference>
<dbReference type="InterPro" id="IPR007312">
    <property type="entry name" value="Phosphoesterase"/>
</dbReference>
<dbReference type="InterPro" id="IPR011048">
    <property type="entry name" value="Haem_d1_sf"/>
</dbReference>